<comment type="function">
    <text evidence="7">Required for small ribosomal subunit (SSU) synthesis. Has a role in the processing of early nucleolar and late cytoplasmic pre-RNA species.</text>
</comment>
<evidence type="ECO:0000256" key="9">
    <source>
        <dbReference type="SAM" id="MobiDB-lite"/>
    </source>
</evidence>
<evidence type="ECO:0000256" key="7">
    <source>
        <dbReference type="ARBA" id="ARBA00025554"/>
    </source>
</evidence>
<evidence type="ECO:0000256" key="5">
    <source>
        <dbReference type="ARBA" id="ARBA00022884"/>
    </source>
</evidence>
<dbReference type="RefSeq" id="XP_056065265.1">
    <property type="nucleotide sequence ID" value="XM_056221278.1"/>
</dbReference>
<dbReference type="FunFam" id="3.30.1370.10:FF:000009">
    <property type="entry name" value="RNA-binding protein PNO1"/>
    <property type="match status" value="1"/>
</dbReference>
<evidence type="ECO:0000256" key="4">
    <source>
        <dbReference type="ARBA" id="ARBA00016042"/>
    </source>
</evidence>
<feature type="region of interest" description="Disordered" evidence="9">
    <location>
        <begin position="89"/>
        <end position="114"/>
    </location>
</feature>
<comment type="subunit">
    <text evidence="3">Component of the small ribosomal subunit, ribosomal RNA processing complex (SSU RRP complex).</text>
</comment>
<feature type="domain" description="K Homology" evidence="10">
    <location>
        <begin position="191"/>
        <end position="264"/>
    </location>
</feature>
<evidence type="ECO:0000256" key="8">
    <source>
        <dbReference type="ARBA" id="ARBA00071744"/>
    </source>
</evidence>
<evidence type="ECO:0000256" key="6">
    <source>
        <dbReference type="ARBA" id="ARBA00023242"/>
    </source>
</evidence>
<evidence type="ECO:0000313" key="12">
    <source>
        <dbReference type="Proteomes" id="UP001140513"/>
    </source>
</evidence>
<comment type="subcellular location">
    <subcellularLocation>
        <location evidence="1">Nucleus</location>
        <location evidence="1">Nucleolus</location>
    </subcellularLocation>
</comment>
<dbReference type="GeneID" id="80916087"/>
<dbReference type="Proteomes" id="UP001140513">
    <property type="component" value="Unassembled WGS sequence"/>
</dbReference>
<feature type="region of interest" description="Disordered" evidence="9">
    <location>
        <begin position="1"/>
        <end position="74"/>
    </location>
</feature>
<dbReference type="InterPro" id="IPR036612">
    <property type="entry name" value="KH_dom_type_1_sf"/>
</dbReference>
<evidence type="ECO:0000259" key="10">
    <source>
        <dbReference type="SMART" id="SM00322"/>
    </source>
</evidence>
<evidence type="ECO:0000313" key="11">
    <source>
        <dbReference type="EMBL" id="KAJ4344813.1"/>
    </source>
</evidence>
<reference evidence="11" key="1">
    <citation type="submission" date="2022-10" db="EMBL/GenBank/DDBJ databases">
        <title>Tapping the CABI collections for fungal endophytes: first genome assemblies for Collariella, Neodidymelliopsis, Ascochyta clinopodiicola, Didymella pomorum, Didymosphaeria variabile, Neocosmospora piperis and Neocucurbitaria cava.</title>
        <authorList>
            <person name="Hill R."/>
        </authorList>
    </citation>
    <scope>NUCLEOTIDE SEQUENCE</scope>
    <source>
        <strain evidence="11">IMI 356815</strain>
    </source>
</reference>
<dbReference type="InterPro" id="IPR055212">
    <property type="entry name" value="KH-I_PNO1_first"/>
</dbReference>
<evidence type="ECO:0000256" key="1">
    <source>
        <dbReference type="ARBA" id="ARBA00004604"/>
    </source>
</evidence>
<evidence type="ECO:0000256" key="2">
    <source>
        <dbReference type="ARBA" id="ARBA00007515"/>
    </source>
</evidence>
<dbReference type="GO" id="GO:0003723">
    <property type="term" value="F:RNA binding"/>
    <property type="evidence" value="ECO:0007669"/>
    <property type="project" value="UniProtKB-KW"/>
</dbReference>
<comment type="similarity">
    <text evidence="2">Belongs to the PNO1 family.</text>
</comment>
<keyword evidence="6" id="KW-0539">Nucleus</keyword>
<evidence type="ECO:0000256" key="3">
    <source>
        <dbReference type="ARBA" id="ARBA00011420"/>
    </source>
</evidence>
<gene>
    <name evidence="11" type="primary">PNO1</name>
    <name evidence="11" type="ORF">N0V89_012557</name>
</gene>
<sequence length="286" mass="31128">MPAPTALQRAPEALAENADTSMAEAVPLPEDSTPLLDMDMTAAPTETPTEAPDAQDAPTTDMSGRPQFPKGGDVPLAFRREVSVPDYKSLGHQADPAFPDEKGSSTPAQDESAQDRVVRMLRVHRGPKIYPPLVEHLKLQVRMNTSKKSVEMRTSGATTDTGALQKGEDFVKAFCLGFDVDDAIALLRLDDLYIETFEIKDVKTLQGEHLGRAIGRIAGKDGKTKFAIENASRTRVVLADQKIHILGGFKNIHIAREAIVSLILGSQPGKVYGNLRTVAGRMKERF</sequence>
<accession>A0A9W8X9G2</accession>
<dbReference type="InterPro" id="IPR055211">
    <property type="entry name" value="KH_PNO1_2nd"/>
</dbReference>
<dbReference type="Pfam" id="PF22891">
    <property type="entry name" value="KH_PNO1_2nd"/>
    <property type="match status" value="1"/>
</dbReference>
<dbReference type="GO" id="GO:0005730">
    <property type="term" value="C:nucleolus"/>
    <property type="evidence" value="ECO:0007669"/>
    <property type="project" value="UniProtKB-SubCell"/>
</dbReference>
<name>A0A9W8X9G2_9PLEO</name>
<protein>
    <recommendedName>
        <fullName evidence="4">Pre-rRNA-processing protein PNO1</fullName>
    </recommendedName>
    <alternativeName>
        <fullName evidence="8">Pre-rRNA-processing protein pno1</fullName>
    </alternativeName>
</protein>
<dbReference type="PANTHER" id="PTHR12826">
    <property type="entry name" value="RIBONUCLEASE Y"/>
    <property type="match status" value="1"/>
</dbReference>
<dbReference type="CDD" id="cd22392">
    <property type="entry name" value="KH-I_PNO1_rpt2"/>
    <property type="match status" value="1"/>
</dbReference>
<proteinExistence type="inferred from homology"/>
<dbReference type="InterPro" id="IPR004087">
    <property type="entry name" value="KH_dom"/>
</dbReference>
<feature type="compositionally biased region" description="Low complexity" evidence="9">
    <location>
        <begin position="38"/>
        <end position="54"/>
    </location>
</feature>
<organism evidence="11 12">
    <name type="scientific">Didymosphaeria variabile</name>
    <dbReference type="NCBI Taxonomy" id="1932322"/>
    <lineage>
        <taxon>Eukaryota</taxon>
        <taxon>Fungi</taxon>
        <taxon>Dikarya</taxon>
        <taxon>Ascomycota</taxon>
        <taxon>Pezizomycotina</taxon>
        <taxon>Dothideomycetes</taxon>
        <taxon>Pleosporomycetidae</taxon>
        <taxon>Pleosporales</taxon>
        <taxon>Massarineae</taxon>
        <taxon>Didymosphaeriaceae</taxon>
        <taxon>Didymosphaeria</taxon>
    </lineage>
</organism>
<dbReference type="CDD" id="cd22391">
    <property type="entry name" value="KH-I_PNO1_rpt1"/>
    <property type="match status" value="1"/>
</dbReference>
<dbReference type="AlphaFoldDB" id="A0A9W8X9G2"/>
<dbReference type="Gene3D" id="3.30.1370.10">
    <property type="entry name" value="K Homology domain, type 1"/>
    <property type="match status" value="1"/>
</dbReference>
<keyword evidence="12" id="KW-1185">Reference proteome</keyword>
<dbReference type="PANTHER" id="PTHR12826:SF13">
    <property type="entry name" value="RNA-BINDING PROTEIN PNO1"/>
    <property type="match status" value="1"/>
</dbReference>
<keyword evidence="5" id="KW-0694">RNA-binding</keyword>
<dbReference type="SMART" id="SM00322">
    <property type="entry name" value="KH"/>
    <property type="match status" value="1"/>
</dbReference>
<dbReference type="SUPFAM" id="SSF54791">
    <property type="entry name" value="Eukaryotic type KH-domain (KH-domain type I)"/>
    <property type="match status" value="1"/>
</dbReference>
<dbReference type="EMBL" id="JAPEUX010000010">
    <property type="protein sequence ID" value="KAJ4344813.1"/>
    <property type="molecule type" value="Genomic_DNA"/>
</dbReference>
<comment type="caution">
    <text evidence="11">The sequence shown here is derived from an EMBL/GenBank/DDBJ whole genome shotgun (WGS) entry which is preliminary data.</text>
</comment>
<dbReference type="OrthoDB" id="1932641at2759"/>